<gene>
    <name evidence="2" type="ORF">J2T55_001781</name>
</gene>
<comment type="caution">
    <text evidence="2">The sequence shown here is derived from an EMBL/GenBank/DDBJ whole genome shotgun (WGS) entry which is preliminary data.</text>
</comment>
<dbReference type="InterPro" id="IPR025245">
    <property type="entry name" value="DUF4197"/>
</dbReference>
<proteinExistence type="predicted"/>
<keyword evidence="1" id="KW-0732">Signal</keyword>
<evidence type="ECO:0000256" key="1">
    <source>
        <dbReference type="SAM" id="SignalP"/>
    </source>
</evidence>
<dbReference type="Pfam" id="PF13852">
    <property type="entry name" value="DUF4197"/>
    <property type="match status" value="1"/>
</dbReference>
<dbReference type="AlphaFoldDB" id="A0AAE3HK01"/>
<dbReference type="RefSeq" id="WP_259055722.1">
    <property type="nucleotide sequence ID" value="NZ_JANUCT010000011.1"/>
</dbReference>
<dbReference type="EMBL" id="JANUCT010000011">
    <property type="protein sequence ID" value="MCS3903750.1"/>
    <property type="molecule type" value="Genomic_DNA"/>
</dbReference>
<evidence type="ECO:0000313" key="2">
    <source>
        <dbReference type="EMBL" id="MCS3903750.1"/>
    </source>
</evidence>
<feature type="signal peptide" evidence="1">
    <location>
        <begin position="1"/>
        <end position="20"/>
    </location>
</feature>
<sequence length="245" mass="27161">MTRTLTWLLLFMLTPMIAQADGNWWDKGKQMLEGFGSDDAATTGALSNADIAAGLREALRVGSDNVVSQLGQTNGYYEDPKAHIPLPDNLKQVRDALARVGLAEQIDDLELRMNRAAEAAAPKARTMFVDAIRNMTLDDARAIYNGPEDAATRYFQEQMSTPLEREFTPMINNSLAEVGAIQTYDQVMNDYQQLPFVPDIKANLSQHVVDHAIGAIFDYLAVEEAAIRANPAKRTTELLQKVFAR</sequence>
<organism evidence="2 3">
    <name type="scientific">Methylohalomonas lacus</name>
    <dbReference type="NCBI Taxonomy" id="398773"/>
    <lineage>
        <taxon>Bacteria</taxon>
        <taxon>Pseudomonadati</taxon>
        <taxon>Pseudomonadota</taxon>
        <taxon>Gammaproteobacteria</taxon>
        <taxon>Methylohalomonadales</taxon>
        <taxon>Methylohalomonadaceae</taxon>
        <taxon>Methylohalomonas</taxon>
    </lineage>
</organism>
<keyword evidence="3" id="KW-1185">Reference proteome</keyword>
<name>A0AAE3HK01_9GAMM</name>
<accession>A0AAE3HK01</accession>
<feature type="chain" id="PRO_5042024091" description="DUF4197 domain-containing protein" evidence="1">
    <location>
        <begin position="21"/>
        <end position="245"/>
    </location>
</feature>
<dbReference type="Proteomes" id="UP001204445">
    <property type="component" value="Unassembled WGS sequence"/>
</dbReference>
<protein>
    <recommendedName>
        <fullName evidence="4">DUF4197 domain-containing protein</fullName>
    </recommendedName>
</protein>
<evidence type="ECO:0000313" key="3">
    <source>
        <dbReference type="Proteomes" id="UP001204445"/>
    </source>
</evidence>
<evidence type="ECO:0008006" key="4">
    <source>
        <dbReference type="Google" id="ProtNLM"/>
    </source>
</evidence>
<reference evidence="2" key="1">
    <citation type="submission" date="2022-08" db="EMBL/GenBank/DDBJ databases">
        <title>Genomic Encyclopedia of Type Strains, Phase III (KMG-III): the genomes of soil and plant-associated and newly described type strains.</title>
        <authorList>
            <person name="Whitman W."/>
        </authorList>
    </citation>
    <scope>NUCLEOTIDE SEQUENCE</scope>
    <source>
        <strain evidence="2">HMT 1</strain>
    </source>
</reference>